<comment type="cofactor">
    <cofactor evidence="1">
        <name>a divalent metal cation</name>
        <dbReference type="ChEBI" id="CHEBI:60240"/>
    </cofactor>
</comment>
<evidence type="ECO:0000259" key="3">
    <source>
        <dbReference type="Pfam" id="PF13359"/>
    </source>
</evidence>
<dbReference type="Pfam" id="PF13359">
    <property type="entry name" value="DDE_Tnp_4"/>
    <property type="match status" value="1"/>
</dbReference>
<organism evidence="4 5">
    <name type="scientific">Candidatus Brocadia carolinensis</name>
    <dbReference type="NCBI Taxonomy" id="1004156"/>
    <lineage>
        <taxon>Bacteria</taxon>
        <taxon>Pseudomonadati</taxon>
        <taxon>Planctomycetota</taxon>
        <taxon>Candidatus Brocadiia</taxon>
        <taxon>Candidatus Brocadiales</taxon>
        <taxon>Candidatus Brocadiaceae</taxon>
        <taxon>Candidatus Brocadia</taxon>
    </lineage>
</organism>
<reference evidence="4 5" key="1">
    <citation type="journal article" date="2017" name="Water Res.">
        <title>Discovery and metagenomic analysis of an anammox bacterial enrichment related to Candidatus "Brocadia caroliniensis" in a full-scale glycerol-fed nitritation-denitritation separate centrate treatment process.</title>
        <authorList>
            <person name="Park H."/>
            <person name="Brotto A.C."/>
            <person name="van Loosdrecht M.C."/>
            <person name="Chandran K."/>
        </authorList>
    </citation>
    <scope>NUCLEOTIDE SEQUENCE [LARGE SCALE GENOMIC DNA]</scope>
    <source>
        <strain evidence="4">26THWARD</strain>
    </source>
</reference>
<comment type="caution">
    <text evidence="4">The sequence shown here is derived from an EMBL/GenBank/DDBJ whole genome shotgun (WGS) entry which is preliminary data.</text>
</comment>
<dbReference type="GO" id="GO:0046872">
    <property type="term" value="F:metal ion binding"/>
    <property type="evidence" value="ECO:0007669"/>
    <property type="project" value="UniProtKB-KW"/>
</dbReference>
<dbReference type="AlphaFoldDB" id="A0A1V4AQF2"/>
<dbReference type="EMBL" id="AYTS01000151">
    <property type="protein sequence ID" value="OOP55329.1"/>
    <property type="molecule type" value="Genomic_DNA"/>
</dbReference>
<protein>
    <recommendedName>
        <fullName evidence="3">DDE Tnp4 domain-containing protein</fullName>
    </recommendedName>
</protein>
<name>A0A1V4AQF2_9BACT</name>
<dbReference type="Proteomes" id="UP000189681">
    <property type="component" value="Unassembled WGS sequence"/>
</dbReference>
<sequence length="73" mass="8449">MQMKHYSGNKKHHTVKSQITENTKGKILMVGKSYPGKTHDYNIFKQELLFESCPQKALIMEIDDTIALQKKLL</sequence>
<gene>
    <name evidence="4" type="ORF">AYP45_15395</name>
</gene>
<accession>A0A1V4AQF2</accession>
<proteinExistence type="predicted"/>
<evidence type="ECO:0000256" key="2">
    <source>
        <dbReference type="ARBA" id="ARBA00022723"/>
    </source>
</evidence>
<dbReference type="InterPro" id="IPR027806">
    <property type="entry name" value="HARBI1_dom"/>
</dbReference>
<evidence type="ECO:0000313" key="5">
    <source>
        <dbReference type="Proteomes" id="UP000189681"/>
    </source>
</evidence>
<feature type="domain" description="DDE Tnp4" evidence="3">
    <location>
        <begin position="3"/>
        <end position="54"/>
    </location>
</feature>
<evidence type="ECO:0000313" key="4">
    <source>
        <dbReference type="EMBL" id="OOP55329.1"/>
    </source>
</evidence>
<evidence type="ECO:0000256" key="1">
    <source>
        <dbReference type="ARBA" id="ARBA00001968"/>
    </source>
</evidence>
<keyword evidence="2" id="KW-0479">Metal-binding</keyword>